<dbReference type="PRINTS" id="PR00300">
    <property type="entry name" value="CLPPROTEASEA"/>
</dbReference>
<dbReference type="Pfam" id="PF12169">
    <property type="entry name" value="DNA_pol3_gamma3"/>
    <property type="match status" value="1"/>
</dbReference>
<dbReference type="GO" id="GO:0009360">
    <property type="term" value="C:DNA polymerase III complex"/>
    <property type="evidence" value="ECO:0007669"/>
    <property type="project" value="InterPro"/>
</dbReference>
<organism evidence="14 15">
    <name type="scientific">Thermaerobacter marianensis (strain ATCC 700841 / DSM 12885 / JCM 10246 / 7p75a)</name>
    <dbReference type="NCBI Taxonomy" id="644966"/>
    <lineage>
        <taxon>Bacteria</taxon>
        <taxon>Bacillati</taxon>
        <taxon>Bacillota</taxon>
        <taxon>Clostridia</taxon>
        <taxon>Eubacteriales</taxon>
        <taxon>Clostridiales Family XVII. Incertae Sedis</taxon>
        <taxon>Thermaerobacter</taxon>
    </lineage>
</organism>
<accession>E6SKZ5</accession>
<dbReference type="RefSeq" id="WP_013494503.1">
    <property type="nucleotide sequence ID" value="NC_014831.1"/>
</dbReference>
<keyword evidence="6" id="KW-0479">Metal-binding</keyword>
<evidence type="ECO:0000256" key="7">
    <source>
        <dbReference type="ARBA" id="ARBA00022741"/>
    </source>
</evidence>
<comment type="similarity">
    <text evidence="1">Belongs to the DnaX/STICHEL family.</text>
</comment>
<feature type="compositionally biased region" description="Gly residues" evidence="12">
    <location>
        <begin position="615"/>
        <end position="625"/>
    </location>
</feature>
<dbReference type="Pfam" id="PF22608">
    <property type="entry name" value="DNAX_ATPase_lid"/>
    <property type="match status" value="1"/>
</dbReference>
<dbReference type="EC" id="2.7.7.7" evidence="2"/>
<keyword evidence="3 14" id="KW-0808">Transferase</keyword>
<dbReference type="STRING" id="644966.Tmar_0072"/>
<feature type="compositionally biased region" description="Low complexity" evidence="12">
    <location>
        <begin position="651"/>
        <end position="672"/>
    </location>
</feature>
<keyword evidence="10" id="KW-0239">DNA-directed DNA polymerase</keyword>
<feature type="region of interest" description="Disordered" evidence="12">
    <location>
        <begin position="370"/>
        <end position="464"/>
    </location>
</feature>
<evidence type="ECO:0000256" key="4">
    <source>
        <dbReference type="ARBA" id="ARBA00022695"/>
    </source>
</evidence>
<evidence type="ECO:0000256" key="2">
    <source>
        <dbReference type="ARBA" id="ARBA00012417"/>
    </source>
</evidence>
<feature type="domain" description="AAA+ ATPase" evidence="13">
    <location>
        <begin position="39"/>
        <end position="186"/>
    </location>
</feature>
<dbReference type="GO" id="GO:0003677">
    <property type="term" value="F:DNA binding"/>
    <property type="evidence" value="ECO:0007669"/>
    <property type="project" value="InterPro"/>
</dbReference>
<keyword evidence="7" id="KW-0547">Nucleotide-binding</keyword>
<dbReference type="InterPro" id="IPR008921">
    <property type="entry name" value="DNA_pol3_clamp-load_cplx_C"/>
</dbReference>
<evidence type="ECO:0000256" key="1">
    <source>
        <dbReference type="ARBA" id="ARBA00006360"/>
    </source>
</evidence>
<feature type="compositionally biased region" description="Low complexity" evidence="12">
    <location>
        <begin position="700"/>
        <end position="711"/>
    </location>
</feature>
<sequence>MSQPYQALYRSWRPQRFDGVVGQEHVIRTLANALRTGRVAHAYLFAGPRGTGKTSVAKLLAKAVNCLSPEGVEPCNRCEVCREINDGSTMDVLEIDAASNRGIDEIRELRERVRYAPARARYKVYIIDEVHMLTTEAFNALLKTLEEPPAHALFILATTEPHRLPATIVSRCQRFDFHRLTPEQILERLQAVCTAMGVEAEPAALRLLARLAEGGLRDALSLLDQSLAMAGDRLDAQVVADLLGLAPGEGILALTRAVVEGDVGAGLQAVAELSAQGVDLAQALRDWVACWRDLLALRAGLDERHLLYAGPELAGDLAPLARALDDETALACFDALAEGESLLRWSGQPRLALEAALIRAVGERVARQDRAAAGREAAPGGPKGTGAGRAGDDGTRPVAAAARRGAAPAAVGTAAAPAPGAGVPGGEPVPEPVLGPVPPPPAGVEDGEPLGTGGSPRREATGDAGALTEDDAAGHVAGGTAAGAAAAPRTPAPAAAFAAPGTGAGDDPATGAGTGTGPAVRPGVGTGGAAALAEQWDGFLKALRRRREWTALHALLRAAGRPRAAGEHLEIPFAQPGMARTAEVKLPQLRQAIQVFLGSAVPVRVVVEGMPPDSGGDGSGRGTAGTGARRPAGRDAADRPASPGPRGTGEGVAPAGEDAPVAAATGRPAAARDPGDPPGAVTRVSVAVPPEPPEPAGRDGAQAAGSRPASGPGAGTGPTVAGGGPATMDVTPGGGGGRPVAGAGTPEPRAPVPAASQEPSPLASVPESLGSGAPGAAAGLPSEAAPGDLDDVQKAAWELFGGQWIPVKEEWRRELRPHGQDAETA</sequence>
<dbReference type="GO" id="GO:0005524">
    <property type="term" value="F:ATP binding"/>
    <property type="evidence" value="ECO:0007669"/>
    <property type="project" value="UniProtKB-KW"/>
</dbReference>
<gene>
    <name evidence="14" type="ordered locus">Tmar_0072</name>
</gene>
<dbReference type="Pfam" id="PF13177">
    <property type="entry name" value="DNA_pol3_delta2"/>
    <property type="match status" value="1"/>
</dbReference>
<dbReference type="NCBIfam" id="NF004046">
    <property type="entry name" value="PRK05563.1"/>
    <property type="match status" value="1"/>
</dbReference>
<evidence type="ECO:0000313" key="14">
    <source>
        <dbReference type="EMBL" id="ADU50197.1"/>
    </source>
</evidence>
<dbReference type="KEGG" id="tmr:Tmar_0072"/>
<dbReference type="AlphaFoldDB" id="E6SKZ5"/>
<dbReference type="Gene3D" id="3.40.50.300">
    <property type="entry name" value="P-loop containing nucleotide triphosphate hydrolases"/>
    <property type="match status" value="1"/>
</dbReference>
<dbReference type="InterPro" id="IPR012763">
    <property type="entry name" value="DNA_pol_III_sug/sutau_N"/>
</dbReference>
<dbReference type="PANTHER" id="PTHR11669">
    <property type="entry name" value="REPLICATION FACTOR C / DNA POLYMERASE III GAMMA-TAU SUBUNIT"/>
    <property type="match status" value="1"/>
</dbReference>
<dbReference type="SUPFAM" id="SSF48019">
    <property type="entry name" value="post-AAA+ oligomerization domain-like"/>
    <property type="match status" value="1"/>
</dbReference>
<reference evidence="15" key="2">
    <citation type="journal article" date="2010" name="Stand. Genomic Sci.">
        <title>Complete genome sequence of Thermaerobacter marianensis type strain (7p75aT).</title>
        <authorList>
            <person name="Han C."/>
            <person name="Gu W."/>
            <person name="Zhang X."/>
            <person name="Lapidus A."/>
            <person name="Nolan M."/>
            <person name="Copeland A."/>
            <person name="Lucas S."/>
            <person name="Glavina Del Rio T."/>
            <person name="Tice H."/>
            <person name="Cheng J."/>
            <person name="Tapia R."/>
            <person name="Goodwin L."/>
            <person name="Pitluck S."/>
            <person name="Pagani I."/>
            <person name="Ivanova N."/>
            <person name="Mavromatis K."/>
            <person name="Mikhailova N."/>
            <person name="Pati A."/>
            <person name="Chen A."/>
            <person name="Palaniappan K."/>
            <person name="Land M."/>
            <person name="Hauser L."/>
            <person name="Chang Y."/>
            <person name="Jeffries C."/>
            <person name="Schneider S."/>
            <person name="Rohde M."/>
            <person name="Goker M."/>
            <person name="Pukall R."/>
            <person name="Woyke T."/>
            <person name="Bristow J."/>
            <person name="Eisen J."/>
            <person name="Markowitz V."/>
            <person name="Hugenholtz P."/>
            <person name="Kyrpides N."/>
            <person name="Klenk H."/>
            <person name="Detter J."/>
        </authorList>
    </citation>
    <scope>NUCLEOTIDE SEQUENCE [LARGE SCALE GENOMIC DNA]</scope>
    <source>
        <strain evidence="15">ATCC 700841 / DSM 12885 / JCM 10246 / 7p75a</strain>
    </source>
</reference>
<dbReference type="GO" id="GO:0003887">
    <property type="term" value="F:DNA-directed DNA polymerase activity"/>
    <property type="evidence" value="ECO:0007669"/>
    <property type="project" value="UniProtKB-KW"/>
</dbReference>
<name>E6SKZ5_THEM7</name>
<dbReference type="NCBIfam" id="TIGR02397">
    <property type="entry name" value="dnaX_nterm"/>
    <property type="match status" value="1"/>
</dbReference>
<dbReference type="SUPFAM" id="SSF52540">
    <property type="entry name" value="P-loop containing nucleoside triphosphate hydrolases"/>
    <property type="match status" value="1"/>
</dbReference>
<keyword evidence="9" id="KW-0067">ATP-binding</keyword>
<keyword evidence="15" id="KW-1185">Reference proteome</keyword>
<dbReference type="SMART" id="SM00382">
    <property type="entry name" value="AAA"/>
    <property type="match status" value="1"/>
</dbReference>
<dbReference type="CDD" id="cd00009">
    <property type="entry name" value="AAA"/>
    <property type="match status" value="1"/>
</dbReference>
<dbReference type="GO" id="GO:0046872">
    <property type="term" value="F:metal ion binding"/>
    <property type="evidence" value="ECO:0007669"/>
    <property type="project" value="UniProtKB-KW"/>
</dbReference>
<evidence type="ECO:0000256" key="8">
    <source>
        <dbReference type="ARBA" id="ARBA00022833"/>
    </source>
</evidence>
<feature type="compositionally biased region" description="Pro residues" evidence="12">
    <location>
        <begin position="427"/>
        <end position="442"/>
    </location>
</feature>
<dbReference type="eggNOG" id="COG2812">
    <property type="taxonomic scope" value="Bacteria"/>
</dbReference>
<dbReference type="InterPro" id="IPR001270">
    <property type="entry name" value="ClpA/B"/>
</dbReference>
<feature type="compositionally biased region" description="Low complexity" evidence="12">
    <location>
        <begin position="766"/>
        <end position="787"/>
    </location>
</feature>
<dbReference type="PANTHER" id="PTHR11669:SF0">
    <property type="entry name" value="PROTEIN STICHEL-LIKE 2"/>
    <property type="match status" value="1"/>
</dbReference>
<dbReference type="Gene3D" id="1.20.272.10">
    <property type="match status" value="1"/>
</dbReference>
<dbReference type="InterPro" id="IPR045085">
    <property type="entry name" value="HLD_clamp_pol_III_gamma_tau"/>
</dbReference>
<dbReference type="GO" id="GO:0006261">
    <property type="term" value="P:DNA-templated DNA replication"/>
    <property type="evidence" value="ECO:0007669"/>
    <property type="project" value="TreeGrafter"/>
</dbReference>
<feature type="compositionally biased region" description="Low complexity" evidence="12">
    <location>
        <begin position="396"/>
        <end position="426"/>
    </location>
</feature>
<feature type="region of interest" description="Disordered" evidence="12">
    <location>
        <begin position="493"/>
        <end position="516"/>
    </location>
</feature>
<keyword evidence="8" id="KW-0862">Zinc</keyword>
<dbReference type="FunFam" id="3.40.50.300:FF:000014">
    <property type="entry name" value="DNA polymerase III subunit gamma/tau"/>
    <property type="match status" value="1"/>
</dbReference>
<dbReference type="OrthoDB" id="9810148at2"/>
<evidence type="ECO:0000256" key="5">
    <source>
        <dbReference type="ARBA" id="ARBA00022705"/>
    </source>
</evidence>
<dbReference type="InterPro" id="IPR022754">
    <property type="entry name" value="DNA_pol_III_gamma-3"/>
</dbReference>
<evidence type="ECO:0000313" key="15">
    <source>
        <dbReference type="Proteomes" id="UP000008915"/>
    </source>
</evidence>
<dbReference type="CDD" id="cd18137">
    <property type="entry name" value="HLD_clamp_pol_III_gamma_tau"/>
    <property type="match status" value="1"/>
</dbReference>
<keyword evidence="5" id="KW-0235">DNA replication</keyword>
<evidence type="ECO:0000256" key="6">
    <source>
        <dbReference type="ARBA" id="ARBA00022723"/>
    </source>
</evidence>
<dbReference type="EMBL" id="CP002344">
    <property type="protein sequence ID" value="ADU50197.1"/>
    <property type="molecule type" value="Genomic_DNA"/>
</dbReference>
<protein>
    <recommendedName>
        <fullName evidence="2">DNA-directed DNA polymerase</fullName>
        <ecNumber evidence="2">2.7.7.7</ecNumber>
    </recommendedName>
</protein>
<dbReference type="InterPro" id="IPR003593">
    <property type="entry name" value="AAA+_ATPase"/>
</dbReference>
<feature type="region of interest" description="Disordered" evidence="12">
    <location>
        <begin position="608"/>
        <end position="789"/>
    </location>
</feature>
<dbReference type="InterPro" id="IPR050238">
    <property type="entry name" value="DNA_Rep/Repair_Clamp_Loader"/>
</dbReference>
<evidence type="ECO:0000256" key="9">
    <source>
        <dbReference type="ARBA" id="ARBA00022840"/>
    </source>
</evidence>
<proteinExistence type="inferred from homology"/>
<dbReference type="FunFam" id="1.10.8.60:FF:000013">
    <property type="entry name" value="DNA polymerase III subunit gamma/tau"/>
    <property type="match status" value="1"/>
</dbReference>
<dbReference type="InterPro" id="IPR027417">
    <property type="entry name" value="P-loop_NTPase"/>
</dbReference>
<evidence type="ECO:0000256" key="11">
    <source>
        <dbReference type="ARBA" id="ARBA00049244"/>
    </source>
</evidence>
<keyword evidence="4 14" id="KW-0548">Nucleotidyltransferase</keyword>
<evidence type="ECO:0000256" key="3">
    <source>
        <dbReference type="ARBA" id="ARBA00022679"/>
    </source>
</evidence>
<evidence type="ECO:0000256" key="10">
    <source>
        <dbReference type="ARBA" id="ARBA00022932"/>
    </source>
</evidence>
<comment type="catalytic activity">
    <reaction evidence="11">
        <text>DNA(n) + a 2'-deoxyribonucleoside 5'-triphosphate = DNA(n+1) + diphosphate</text>
        <dbReference type="Rhea" id="RHEA:22508"/>
        <dbReference type="Rhea" id="RHEA-COMP:17339"/>
        <dbReference type="Rhea" id="RHEA-COMP:17340"/>
        <dbReference type="ChEBI" id="CHEBI:33019"/>
        <dbReference type="ChEBI" id="CHEBI:61560"/>
        <dbReference type="ChEBI" id="CHEBI:173112"/>
        <dbReference type="EC" id="2.7.7.7"/>
    </reaction>
</comment>
<dbReference type="Gene3D" id="1.10.8.60">
    <property type="match status" value="1"/>
</dbReference>
<reference evidence="14 15" key="1">
    <citation type="journal article" date="2010" name="Stand. Genomic Sci.">
        <title>Complete genome sequence of Thermaerobacter marianensis type strain (7p75a).</title>
        <authorList>
            <person name="Han C."/>
            <person name="Gu W."/>
            <person name="Zhang X."/>
            <person name="Lapidus A."/>
            <person name="Nolan M."/>
            <person name="Copeland A."/>
            <person name="Lucas S."/>
            <person name="Del Rio T.G."/>
            <person name="Tice H."/>
            <person name="Cheng J.F."/>
            <person name="Tapia R."/>
            <person name="Goodwin L."/>
            <person name="Pitluck S."/>
            <person name="Pagani I."/>
            <person name="Ivanova N."/>
            <person name="Mavromatis K."/>
            <person name="Mikhailova N."/>
            <person name="Pati A."/>
            <person name="Chen A."/>
            <person name="Palaniappan K."/>
            <person name="Land M."/>
            <person name="Hauser L."/>
            <person name="Chang Y.J."/>
            <person name="Jeffries C.D."/>
            <person name="Schneider S."/>
            <person name="Rohde M."/>
            <person name="Goker M."/>
            <person name="Pukall R."/>
            <person name="Woyke T."/>
            <person name="Bristow J."/>
            <person name="Eisen J.A."/>
            <person name="Markowitz V."/>
            <person name="Hugenholtz P."/>
            <person name="Kyrpides N.C."/>
            <person name="Klenk H.P."/>
            <person name="Detter J.C."/>
        </authorList>
    </citation>
    <scope>NUCLEOTIDE SEQUENCE [LARGE SCALE GENOMIC DNA]</scope>
    <source>
        <strain evidence="15">ATCC 700841 / DSM 12885 / JCM 10246 / 7p75a</strain>
    </source>
</reference>
<dbReference type="HOGENOM" id="CLU_006229_0_7_9"/>
<dbReference type="Proteomes" id="UP000008915">
    <property type="component" value="Chromosome"/>
</dbReference>
<evidence type="ECO:0000256" key="12">
    <source>
        <dbReference type="SAM" id="MobiDB-lite"/>
    </source>
</evidence>
<feature type="compositionally biased region" description="Gly residues" evidence="12">
    <location>
        <begin position="712"/>
        <end position="725"/>
    </location>
</feature>
<evidence type="ECO:0000259" key="13">
    <source>
        <dbReference type="SMART" id="SM00382"/>
    </source>
</evidence>